<dbReference type="KEGG" id="sbq:101054507"/>
<dbReference type="PANTHER" id="PTHR22227">
    <property type="entry name" value="FAMILY WITH SEQUENCE SIMILARITY 122B ISOFORM X1"/>
    <property type="match status" value="1"/>
</dbReference>
<dbReference type="PANTHER" id="PTHR22227:SF3">
    <property type="entry name" value="PABIR FAMILY MEMBER 1"/>
    <property type="match status" value="1"/>
</dbReference>
<dbReference type="GeneID" id="101054507"/>
<comment type="similarity">
    <text evidence="1">Belongs to the FAM122 family.</text>
</comment>
<sequence length="195" mass="22548">MAQEKMELDFKLPPTSTTSDSNIVGRVSSAPLINGLGFNSQVLQADTLRVRTNRKTFGNQHSLLLPPSPFRGSISRLHQIKQEEAMDLINRETMYEWKIQTEIQISRSWEESLKLVKRHFNINQRRFSKAQPTCLFLILPSYQKIMCVYFQLLLMETTATLDPQVIRQLKLARSQTLLCHLLILVLICSRRGTFN</sequence>
<dbReference type="CTD" id="159091"/>
<evidence type="ECO:0000256" key="1">
    <source>
        <dbReference type="ARBA" id="ARBA00006725"/>
    </source>
</evidence>
<dbReference type="AlphaFoldDB" id="A0A2K6UKW4"/>
<evidence type="ECO:0000313" key="4">
    <source>
        <dbReference type="Proteomes" id="UP000233220"/>
    </source>
</evidence>
<feature type="region of interest" description="Disordered" evidence="2">
    <location>
        <begin position="1"/>
        <end position="21"/>
    </location>
</feature>
<feature type="compositionally biased region" description="Basic and acidic residues" evidence="2">
    <location>
        <begin position="1"/>
        <end position="10"/>
    </location>
</feature>
<organism evidence="3 4">
    <name type="scientific">Saimiri boliviensis boliviensis</name>
    <name type="common">Bolivian squirrel monkey</name>
    <dbReference type="NCBI Taxonomy" id="39432"/>
    <lineage>
        <taxon>Eukaryota</taxon>
        <taxon>Metazoa</taxon>
        <taxon>Chordata</taxon>
        <taxon>Craniata</taxon>
        <taxon>Vertebrata</taxon>
        <taxon>Euteleostomi</taxon>
        <taxon>Mammalia</taxon>
        <taxon>Eutheria</taxon>
        <taxon>Euarchontoglires</taxon>
        <taxon>Primates</taxon>
        <taxon>Haplorrhini</taxon>
        <taxon>Platyrrhini</taxon>
        <taxon>Cebidae</taxon>
        <taxon>Saimiriinae</taxon>
        <taxon>Saimiri</taxon>
    </lineage>
</organism>
<dbReference type="RefSeq" id="XP_003931202.1">
    <property type="nucleotide sequence ID" value="XM_003931153.2"/>
</dbReference>
<evidence type="ECO:0000256" key="2">
    <source>
        <dbReference type="SAM" id="MobiDB-lite"/>
    </source>
</evidence>
<name>A0A2K6UKW4_SAIBB</name>
<keyword evidence="4" id="KW-1185">Reference proteome</keyword>
<accession>A0A2K6UKW4</accession>
<dbReference type="GO" id="GO:0004865">
    <property type="term" value="F:protein serine/threonine phosphatase inhibitor activity"/>
    <property type="evidence" value="ECO:0007669"/>
    <property type="project" value="InterPro"/>
</dbReference>
<proteinExistence type="inferred from homology"/>
<dbReference type="Ensembl" id="ENSSBOT00000049403.1">
    <property type="protein sequence ID" value="ENSSBOP00000032502.1"/>
    <property type="gene ID" value="ENSSBOG00000032434.1"/>
</dbReference>
<dbReference type="STRING" id="39432.ENSSBOP00000032502"/>
<dbReference type="Proteomes" id="UP000233220">
    <property type="component" value="Unplaced"/>
</dbReference>
<dbReference type="GeneTree" id="ENSGT00390000015476"/>
<reference evidence="3" key="2">
    <citation type="submission" date="2025-09" db="UniProtKB">
        <authorList>
            <consortium name="Ensembl"/>
        </authorList>
    </citation>
    <scope>IDENTIFICATION</scope>
</reference>
<reference evidence="3" key="1">
    <citation type="submission" date="2025-08" db="UniProtKB">
        <authorList>
            <consortium name="Ensembl"/>
        </authorList>
    </citation>
    <scope>IDENTIFICATION</scope>
</reference>
<protein>
    <submittedName>
        <fullName evidence="3">Uncharacterized protein</fullName>
    </submittedName>
</protein>
<evidence type="ECO:0000313" key="3">
    <source>
        <dbReference type="Ensembl" id="ENSSBOP00000032502.1"/>
    </source>
</evidence>
<dbReference type="InterPro" id="IPR026716">
    <property type="entry name" value="PBIR1/2/3"/>
</dbReference>